<dbReference type="PANTHER" id="PTHR43818">
    <property type="entry name" value="BCDNA.GH03377"/>
    <property type="match status" value="1"/>
</dbReference>
<keyword evidence="1" id="KW-0560">Oxidoreductase</keyword>
<dbReference type="GO" id="GO:0000166">
    <property type="term" value="F:nucleotide binding"/>
    <property type="evidence" value="ECO:0007669"/>
    <property type="project" value="InterPro"/>
</dbReference>
<gene>
    <name evidence="5" type="ORF">F6B42_01020</name>
</gene>
<reference evidence="6" key="1">
    <citation type="submission" date="2019-09" db="EMBL/GenBank/DDBJ databases">
        <title>Mumia zhuanghuii sp. nov. isolated from the intestinal contents of plateau pika (Ochotona curzoniae) in the Qinghai-Tibet plateau of China.</title>
        <authorList>
            <person name="Tian Z."/>
        </authorList>
    </citation>
    <scope>NUCLEOTIDE SEQUENCE [LARGE SCALE GENOMIC DNA]</scope>
    <source>
        <strain evidence="6">DSM 25564</strain>
    </source>
</reference>
<dbReference type="InterPro" id="IPR036291">
    <property type="entry name" value="NAD(P)-bd_dom_sf"/>
</dbReference>
<feature type="domain" description="GFO/IDH/MocA-like oxidoreductase" evidence="4">
    <location>
        <begin position="132"/>
        <end position="266"/>
    </location>
</feature>
<dbReference type="AlphaFoldDB" id="A0A5J5IWB1"/>
<dbReference type="Gene3D" id="3.30.360.10">
    <property type="entry name" value="Dihydrodipicolinate Reductase, domain 2"/>
    <property type="match status" value="1"/>
</dbReference>
<name>A0A5J5IWB1_9MICO</name>
<protein>
    <submittedName>
        <fullName evidence="5">Gfo/Idh/MocA family oxidoreductase</fullName>
    </submittedName>
</protein>
<feature type="domain" description="Gfo/Idh/MocA-like oxidoreductase N-terminal" evidence="3">
    <location>
        <begin position="8"/>
        <end position="121"/>
    </location>
</feature>
<proteinExistence type="predicted"/>
<dbReference type="PANTHER" id="PTHR43818:SF11">
    <property type="entry name" value="BCDNA.GH03377"/>
    <property type="match status" value="1"/>
</dbReference>
<keyword evidence="6" id="KW-1185">Reference proteome</keyword>
<evidence type="ECO:0000256" key="2">
    <source>
        <dbReference type="ARBA" id="ARBA00023027"/>
    </source>
</evidence>
<keyword evidence="2" id="KW-0520">NAD</keyword>
<dbReference type="InterPro" id="IPR050463">
    <property type="entry name" value="Gfo/Idh/MocA_oxidrdct_glycsds"/>
</dbReference>
<comment type="caution">
    <text evidence="5">The sequence shown here is derived from an EMBL/GenBank/DDBJ whole genome shotgun (WGS) entry which is preliminary data.</text>
</comment>
<dbReference type="EMBL" id="VYRZ01000001">
    <property type="protein sequence ID" value="KAA9089115.1"/>
    <property type="molecule type" value="Genomic_DNA"/>
</dbReference>
<evidence type="ECO:0000259" key="3">
    <source>
        <dbReference type="Pfam" id="PF01408"/>
    </source>
</evidence>
<dbReference type="SUPFAM" id="SSF55347">
    <property type="entry name" value="Glyceraldehyde-3-phosphate dehydrogenase-like, C-terminal domain"/>
    <property type="match status" value="1"/>
</dbReference>
<organism evidence="5 6">
    <name type="scientific">Microbacterium radiodurans</name>
    <dbReference type="NCBI Taxonomy" id="661398"/>
    <lineage>
        <taxon>Bacteria</taxon>
        <taxon>Bacillati</taxon>
        <taxon>Actinomycetota</taxon>
        <taxon>Actinomycetes</taxon>
        <taxon>Micrococcales</taxon>
        <taxon>Microbacteriaceae</taxon>
        <taxon>Microbacterium</taxon>
    </lineage>
</organism>
<evidence type="ECO:0000259" key="4">
    <source>
        <dbReference type="Pfam" id="PF22725"/>
    </source>
</evidence>
<dbReference type="Proteomes" id="UP000327039">
    <property type="component" value="Unassembled WGS sequence"/>
</dbReference>
<accession>A0A5J5IWB1</accession>
<dbReference type="Pfam" id="PF01408">
    <property type="entry name" value="GFO_IDH_MocA"/>
    <property type="match status" value="1"/>
</dbReference>
<dbReference type="InterPro" id="IPR000683">
    <property type="entry name" value="Gfo/Idh/MocA-like_OxRdtase_N"/>
</dbReference>
<dbReference type="Pfam" id="PF22725">
    <property type="entry name" value="GFO_IDH_MocA_C3"/>
    <property type="match status" value="1"/>
</dbReference>
<dbReference type="Gene3D" id="3.40.50.720">
    <property type="entry name" value="NAD(P)-binding Rossmann-like Domain"/>
    <property type="match status" value="1"/>
</dbReference>
<evidence type="ECO:0000256" key="1">
    <source>
        <dbReference type="ARBA" id="ARBA00023002"/>
    </source>
</evidence>
<dbReference type="InterPro" id="IPR055170">
    <property type="entry name" value="GFO_IDH_MocA-like_dom"/>
</dbReference>
<sequence>MGGAVTTLGIIGLGVISGQYLETLRRVSDVSIAAVADLDASRAESVAASIPGCRALTNAELLADPEIRMVLNLTIPAAHAEVALAAIAHGKDVFGEKPLAATFEDATRVIDAATAAGVRVGSAPDTVLGTGVQTARAVIDDGRIGQPVSASAMWVSAGHEAWHPHPDFYYRRGGGPMLDMGPYYVTSLVQLLGPVDAVSGAATRSRDERVIASGPRVGERIGVEVDTHLTGILHHTSGALSTVTMSFDGVRSTAAPIEVHGVDGSLVVPDPNRFDGEVRLHARGGGWQPVEPGAGYVDAGRGIGLIDFASGAARASGAIGLHVLEIMSALSASAASGRRETLTTTAERPTLVPLTPAEVWTAR</sequence>
<dbReference type="OrthoDB" id="9776544at2"/>
<evidence type="ECO:0000313" key="6">
    <source>
        <dbReference type="Proteomes" id="UP000327039"/>
    </source>
</evidence>
<evidence type="ECO:0000313" key="5">
    <source>
        <dbReference type="EMBL" id="KAA9089115.1"/>
    </source>
</evidence>
<dbReference type="GO" id="GO:0016491">
    <property type="term" value="F:oxidoreductase activity"/>
    <property type="evidence" value="ECO:0007669"/>
    <property type="project" value="UniProtKB-KW"/>
</dbReference>
<dbReference type="SUPFAM" id="SSF51735">
    <property type="entry name" value="NAD(P)-binding Rossmann-fold domains"/>
    <property type="match status" value="1"/>
</dbReference>